<dbReference type="AlphaFoldDB" id="A0AAW0G4C5"/>
<dbReference type="EMBL" id="JASBNA010000025">
    <property type="protein sequence ID" value="KAK7684541.1"/>
    <property type="molecule type" value="Genomic_DNA"/>
</dbReference>
<evidence type="ECO:0000256" key="3">
    <source>
        <dbReference type="ARBA" id="ARBA00022679"/>
    </source>
</evidence>
<comment type="caution">
    <text evidence="6">The sequence shown here is derived from an EMBL/GenBank/DDBJ whole genome shotgun (WGS) entry which is preliminary data.</text>
</comment>
<dbReference type="GO" id="GO:0008168">
    <property type="term" value="F:methyltransferase activity"/>
    <property type="evidence" value="ECO:0007669"/>
    <property type="project" value="UniProtKB-KW"/>
</dbReference>
<dbReference type="Pfam" id="PF02353">
    <property type="entry name" value="CMAS"/>
    <property type="match status" value="1"/>
</dbReference>
<dbReference type="Gene3D" id="3.40.50.150">
    <property type="entry name" value="Vaccinia Virus protein VP39"/>
    <property type="match status" value="1"/>
</dbReference>
<keyword evidence="3" id="KW-0808">Transferase</keyword>
<accession>A0AAW0G4C5</accession>
<evidence type="ECO:0000256" key="4">
    <source>
        <dbReference type="ARBA" id="ARBA00022691"/>
    </source>
</evidence>
<proteinExistence type="inferred from homology"/>
<dbReference type="PANTHER" id="PTHR43667:SF2">
    <property type="entry name" value="FATTY ACID C-METHYL TRANSFERASE"/>
    <property type="match status" value="1"/>
</dbReference>
<dbReference type="InterPro" id="IPR003333">
    <property type="entry name" value="CMAS"/>
</dbReference>
<evidence type="ECO:0000313" key="6">
    <source>
        <dbReference type="EMBL" id="KAK7684541.1"/>
    </source>
</evidence>
<keyword evidence="4" id="KW-0949">S-adenosyl-L-methionine</keyword>
<name>A0AAW0G4C5_9APHY</name>
<organism evidence="6 7">
    <name type="scientific">Cerrena zonata</name>
    <dbReference type="NCBI Taxonomy" id="2478898"/>
    <lineage>
        <taxon>Eukaryota</taxon>
        <taxon>Fungi</taxon>
        <taxon>Dikarya</taxon>
        <taxon>Basidiomycota</taxon>
        <taxon>Agaricomycotina</taxon>
        <taxon>Agaricomycetes</taxon>
        <taxon>Polyporales</taxon>
        <taxon>Cerrenaceae</taxon>
        <taxon>Cerrena</taxon>
    </lineage>
</organism>
<evidence type="ECO:0000256" key="2">
    <source>
        <dbReference type="ARBA" id="ARBA00022603"/>
    </source>
</evidence>
<keyword evidence="7" id="KW-1185">Reference proteome</keyword>
<sequence>MFGQNDGSVKTKCASLRVQSEAFWVRVYLRYDLGFSEAFMAGDFTTPDLKAILNIYVDNLGTLDTNLASVFYIAQALAEKVLMYFNHGLSMAICNIADYDVSNEFYQAFLSKEMKYSCPLWSKEEGGVRGDLEGHRRPGDLEAAQTRMIKYVLAKAQLRPGDRLLEIGSGWGGMAIEAARMGCTVDTITLSIEQLTLAKQLAKEAGFEKQVRVHLMDYRNLPPEFKGAFDACVSLEMLEAVGVEWLPTYFKQIDWALKSDRAAVVMTASVYPEATYTPHQGNDFVRKYHWPGSVCPSATSLPVDIHKSVPKRFTTYSIDDLGMHYPRCLREWGRRLDESWTPELIQSLQERHPALKDELKLGMFKRRWEYMFQYMEVAYSRVWLSLKCWTMTRPGQAEEVSA</sequence>
<keyword evidence="2" id="KW-0489">Methyltransferase</keyword>
<gene>
    <name evidence="6" type="ORF">QCA50_012488</name>
</gene>
<dbReference type="PANTHER" id="PTHR43667">
    <property type="entry name" value="CYCLOPROPANE-FATTY-ACYL-PHOSPHOLIPID SYNTHASE"/>
    <property type="match status" value="1"/>
</dbReference>
<comment type="similarity">
    <text evidence="1">Belongs to the CFA/CMAS family.</text>
</comment>
<dbReference type="CDD" id="cd02440">
    <property type="entry name" value="AdoMet_MTases"/>
    <property type="match status" value="1"/>
</dbReference>
<dbReference type="InterPro" id="IPR050723">
    <property type="entry name" value="CFA/CMAS"/>
</dbReference>
<evidence type="ECO:0000313" key="7">
    <source>
        <dbReference type="Proteomes" id="UP001385951"/>
    </source>
</evidence>
<dbReference type="InterPro" id="IPR029063">
    <property type="entry name" value="SAM-dependent_MTases_sf"/>
</dbReference>
<protein>
    <recommendedName>
        <fullName evidence="8">Cyclopropane-fatty-acyl-phospholipid synthase</fullName>
    </recommendedName>
</protein>
<dbReference type="GO" id="GO:0032259">
    <property type="term" value="P:methylation"/>
    <property type="evidence" value="ECO:0007669"/>
    <property type="project" value="UniProtKB-KW"/>
</dbReference>
<keyword evidence="5" id="KW-0443">Lipid metabolism</keyword>
<reference evidence="6 7" key="1">
    <citation type="submission" date="2022-09" db="EMBL/GenBank/DDBJ databases">
        <authorList>
            <person name="Palmer J.M."/>
        </authorList>
    </citation>
    <scope>NUCLEOTIDE SEQUENCE [LARGE SCALE GENOMIC DNA]</scope>
    <source>
        <strain evidence="6 7">DSM 7382</strain>
    </source>
</reference>
<evidence type="ECO:0000256" key="5">
    <source>
        <dbReference type="ARBA" id="ARBA00023098"/>
    </source>
</evidence>
<evidence type="ECO:0008006" key="8">
    <source>
        <dbReference type="Google" id="ProtNLM"/>
    </source>
</evidence>
<dbReference type="Proteomes" id="UP001385951">
    <property type="component" value="Unassembled WGS sequence"/>
</dbReference>
<dbReference type="PIRSF" id="PIRSF003085">
    <property type="entry name" value="CMAS"/>
    <property type="match status" value="1"/>
</dbReference>
<evidence type="ECO:0000256" key="1">
    <source>
        <dbReference type="ARBA" id="ARBA00010815"/>
    </source>
</evidence>
<dbReference type="SUPFAM" id="SSF53335">
    <property type="entry name" value="S-adenosyl-L-methionine-dependent methyltransferases"/>
    <property type="match status" value="1"/>
</dbReference>
<dbReference type="GO" id="GO:0008610">
    <property type="term" value="P:lipid biosynthetic process"/>
    <property type="evidence" value="ECO:0007669"/>
    <property type="project" value="InterPro"/>
</dbReference>